<evidence type="ECO:0008006" key="5">
    <source>
        <dbReference type="Google" id="ProtNLM"/>
    </source>
</evidence>
<evidence type="ECO:0000313" key="4">
    <source>
        <dbReference type="Proteomes" id="UP000092716"/>
    </source>
</evidence>
<reference evidence="4" key="1">
    <citation type="submission" date="2016-06" db="EMBL/GenBank/DDBJ databases">
        <title>First high quality genome sequence of Plasmodium coatneyi using continuous long reads from single molecule, real-time sequencing.</title>
        <authorList>
            <person name="Chien J.-T."/>
            <person name="Pakala S.B."/>
            <person name="Geraldo J.A."/>
            <person name="Lapp S.A."/>
            <person name="Barnwell J.W."/>
            <person name="Kissinger J.C."/>
            <person name="Galinski M.R."/>
            <person name="Humphrey J.C."/>
        </authorList>
    </citation>
    <scope>NUCLEOTIDE SEQUENCE [LARGE SCALE GENOMIC DNA]</scope>
    <source>
        <strain evidence="4">Hackeri</strain>
    </source>
</reference>
<feature type="region of interest" description="Disordered" evidence="2">
    <location>
        <begin position="260"/>
        <end position="281"/>
    </location>
</feature>
<feature type="compositionally biased region" description="Basic residues" evidence="2">
    <location>
        <begin position="267"/>
        <end position="277"/>
    </location>
</feature>
<keyword evidence="4" id="KW-1185">Reference proteome</keyword>
<evidence type="ECO:0000313" key="3">
    <source>
        <dbReference type="EMBL" id="ANQ06623.1"/>
    </source>
</evidence>
<dbReference type="EMBL" id="CP016242">
    <property type="protein sequence ID" value="ANQ06623.1"/>
    <property type="molecule type" value="Genomic_DNA"/>
</dbReference>
<feature type="region of interest" description="Disordered" evidence="2">
    <location>
        <begin position="294"/>
        <end position="357"/>
    </location>
</feature>
<feature type="compositionally biased region" description="Polar residues" evidence="2">
    <location>
        <begin position="339"/>
        <end position="348"/>
    </location>
</feature>
<proteinExistence type="predicted"/>
<feature type="compositionally biased region" description="Polar residues" evidence="2">
    <location>
        <begin position="311"/>
        <end position="331"/>
    </location>
</feature>
<sequence length="357" mass="40067">MFSNNATGSCEDYSGKRQDLETKLKAPLTGYPQVISKTGSVLSSLCQLINEAEWKNGCKVIRNDIDYGTFLHRKTIHDYSFNYNKIEGDLLKNDKPNCRGRWSEHRSGVLTACNAVSEKCPEGDTKTTVDPYCKDFKDKYKFYCGMAKTLESYCTKKTELEQLTSQKLQAEAATQQAQQEKQSTQSKLNEAESKASAASSLSSAFGTLAALELPAALFLLYKTHSFLSFRPLSFLRPILKFLFLLFQYKPWSSWFGMHTSGNGRSTRNTRKRRRSTGHHNFDVSAEDTFTEYSNDTSTTIGDSTTDNSTTLRSPTAYTRRSTTVPSTGQATRNRRAGAGTNNHNTPGHRNNIGYIRM</sequence>
<gene>
    <name evidence="3" type="ORF">PCOAH_00006360</name>
</gene>
<name>A0A1B1DV21_9APIC</name>
<dbReference type="AlphaFoldDB" id="A0A1B1DV21"/>
<keyword evidence="1" id="KW-0175">Coiled coil</keyword>
<evidence type="ECO:0000256" key="2">
    <source>
        <dbReference type="SAM" id="MobiDB-lite"/>
    </source>
</evidence>
<evidence type="ECO:0000256" key="1">
    <source>
        <dbReference type="SAM" id="Coils"/>
    </source>
</evidence>
<accession>A0A1B1DV21</accession>
<feature type="compositionally biased region" description="Low complexity" evidence="2">
    <location>
        <begin position="294"/>
        <end position="310"/>
    </location>
</feature>
<organism evidence="3 4">
    <name type="scientific">Plasmodium coatneyi</name>
    <dbReference type="NCBI Taxonomy" id="208452"/>
    <lineage>
        <taxon>Eukaryota</taxon>
        <taxon>Sar</taxon>
        <taxon>Alveolata</taxon>
        <taxon>Apicomplexa</taxon>
        <taxon>Aconoidasida</taxon>
        <taxon>Haemosporida</taxon>
        <taxon>Plasmodiidae</taxon>
        <taxon>Plasmodium</taxon>
    </lineage>
</organism>
<dbReference type="Proteomes" id="UP000092716">
    <property type="component" value="Chromosome 4"/>
</dbReference>
<dbReference type="GeneID" id="30907359"/>
<feature type="coiled-coil region" evidence="1">
    <location>
        <begin position="160"/>
        <end position="194"/>
    </location>
</feature>
<protein>
    <recommendedName>
        <fullName evidence="5">KIR-like protein</fullName>
    </recommendedName>
</protein>
<dbReference type="VEuPathDB" id="PlasmoDB:PCOAH_00006360"/>
<dbReference type="KEGG" id="pcot:PCOAH_00006360"/>
<dbReference type="RefSeq" id="XP_019913318.1">
    <property type="nucleotide sequence ID" value="XM_020057446.1"/>
</dbReference>